<dbReference type="OrthoDB" id="8788044at2759"/>
<dbReference type="AlphaFoldDB" id="A0A8T2KEJ9"/>
<dbReference type="EMBL" id="JAACNH010000002">
    <property type="protein sequence ID" value="KAG8452806.1"/>
    <property type="molecule type" value="Genomic_DNA"/>
</dbReference>
<name>A0A8T2KEJ9_9PIPI</name>
<reference evidence="1" key="1">
    <citation type="thesis" date="2020" institute="ProQuest LLC" country="789 East Eisenhower Parkway, Ann Arbor, MI, USA">
        <title>Comparative Genomics and Chromosome Evolution.</title>
        <authorList>
            <person name="Mudd A.B."/>
        </authorList>
    </citation>
    <scope>NUCLEOTIDE SEQUENCE</scope>
    <source>
        <strain evidence="1">Female2</strain>
        <tissue evidence="1">Blood</tissue>
    </source>
</reference>
<evidence type="ECO:0000313" key="1">
    <source>
        <dbReference type="EMBL" id="KAG8452806.1"/>
    </source>
</evidence>
<dbReference type="Pfam" id="PF15760">
    <property type="entry name" value="DLEU7"/>
    <property type="match status" value="1"/>
</dbReference>
<keyword evidence="2" id="KW-1185">Reference proteome</keyword>
<evidence type="ECO:0008006" key="3">
    <source>
        <dbReference type="Google" id="ProtNLM"/>
    </source>
</evidence>
<gene>
    <name evidence="1" type="ORF">GDO86_004555</name>
</gene>
<dbReference type="PANTHER" id="PTHR36961:SF1">
    <property type="entry name" value="LEUKEMIA-ASSOCIATED PROTEIN 7"/>
    <property type="match status" value="1"/>
</dbReference>
<sequence>MQGSGLATVALNHQVTAFNILRVLVQERNPETCPAQPMATIQLNAGSTHGAGEGSNRSDSDTDSTDFYNSFIINEPARSDSKGKSQTLAQVASQNLLSRVTNSTAQLLLVEQNVLQRLQLERPLVIQLKDSIEFRNICTHMALQVEDMKFDRDVKEAQQCLRTIISRLISALLAFSSDLCDKATEDLKAILKNLSGF</sequence>
<dbReference type="PANTHER" id="PTHR36961">
    <property type="entry name" value="LEUKEMIA-ASSOCIATED PROTEIN 7"/>
    <property type="match status" value="1"/>
</dbReference>
<dbReference type="Proteomes" id="UP000812440">
    <property type="component" value="Chromosome 2"/>
</dbReference>
<accession>A0A8T2KEJ9</accession>
<organism evidence="1 2">
    <name type="scientific">Hymenochirus boettgeri</name>
    <name type="common">Congo dwarf clawed frog</name>
    <dbReference type="NCBI Taxonomy" id="247094"/>
    <lineage>
        <taxon>Eukaryota</taxon>
        <taxon>Metazoa</taxon>
        <taxon>Chordata</taxon>
        <taxon>Craniata</taxon>
        <taxon>Vertebrata</taxon>
        <taxon>Euteleostomi</taxon>
        <taxon>Amphibia</taxon>
        <taxon>Batrachia</taxon>
        <taxon>Anura</taxon>
        <taxon>Pipoidea</taxon>
        <taxon>Pipidae</taxon>
        <taxon>Pipinae</taxon>
        <taxon>Hymenochirus</taxon>
    </lineage>
</organism>
<evidence type="ECO:0000313" key="2">
    <source>
        <dbReference type="Proteomes" id="UP000812440"/>
    </source>
</evidence>
<comment type="caution">
    <text evidence="1">The sequence shown here is derived from an EMBL/GenBank/DDBJ whole genome shotgun (WGS) entry which is preliminary data.</text>
</comment>
<proteinExistence type="predicted"/>
<dbReference type="InterPro" id="IPR031510">
    <property type="entry name" value="DLEU7"/>
</dbReference>
<protein>
    <recommendedName>
        <fullName evidence="3">Leukemia-associated protein 7</fullName>
    </recommendedName>
</protein>